<proteinExistence type="predicted"/>
<dbReference type="InterPro" id="IPR011257">
    <property type="entry name" value="DNA_glycosylase"/>
</dbReference>
<dbReference type="GO" id="GO:0006285">
    <property type="term" value="P:base-excision repair, AP site formation"/>
    <property type="evidence" value="ECO:0007669"/>
    <property type="project" value="TreeGrafter"/>
</dbReference>
<dbReference type="GO" id="GO:0034039">
    <property type="term" value="F:8-oxo-7,8-dihydroguanine DNA N-glycosylase activity"/>
    <property type="evidence" value="ECO:0007669"/>
    <property type="project" value="TreeGrafter"/>
</dbReference>
<name>E6Q2P7_9ZZZZ</name>
<sequence length="235" mass="25379">MTVTECGGALRVATPAALSARARAGVAQAVARIFAIDTDLSPFYNALADNDPLQWARGGAGRLLAAPSVLEDLVRTLCSTNCAFSATRRMIAALVRLGGGAFPTAEMLRDAGVQTLVDEVRMGYRARSLFELAERVCDGELDLESLRAAGGAREEAVAEKLASLHGFGPYAVAHAMQLLGFHRPLILDSWTRPTYMRIIGKRTRSDATIRRDFARYGAYAGLAFWLTLTKDWVSG</sequence>
<dbReference type="InterPro" id="IPR052054">
    <property type="entry name" value="Oxidative_DNA_repair_enzyme"/>
</dbReference>
<comment type="caution">
    <text evidence="1">The sequence shown here is derived from an EMBL/GenBank/DDBJ whole genome shotgun (WGS) entry which is preliminary data.</text>
</comment>
<protein>
    <submittedName>
        <fullName evidence="1">HhH-GPD</fullName>
    </submittedName>
</protein>
<dbReference type="SUPFAM" id="SSF48150">
    <property type="entry name" value="DNA-glycosylase"/>
    <property type="match status" value="1"/>
</dbReference>
<reference evidence="1" key="1">
    <citation type="submission" date="2009-10" db="EMBL/GenBank/DDBJ databases">
        <title>Diversity of trophic interactions inside an arsenic-rich microbial ecosystem.</title>
        <authorList>
            <person name="Bertin P.N."/>
            <person name="Heinrich-Salmeron A."/>
            <person name="Pelletier E."/>
            <person name="Goulhen-Chollet F."/>
            <person name="Arsene-Ploetze F."/>
            <person name="Gallien S."/>
            <person name="Calteau A."/>
            <person name="Vallenet D."/>
            <person name="Casiot C."/>
            <person name="Chane-Woon-Ming B."/>
            <person name="Giloteaux L."/>
            <person name="Barakat M."/>
            <person name="Bonnefoy V."/>
            <person name="Bruneel O."/>
            <person name="Chandler M."/>
            <person name="Cleiss J."/>
            <person name="Duran R."/>
            <person name="Elbaz-Poulichet F."/>
            <person name="Fonknechten N."/>
            <person name="Lauga B."/>
            <person name="Mornico D."/>
            <person name="Ortet P."/>
            <person name="Schaeffer C."/>
            <person name="Siguier P."/>
            <person name="Alexander Thil Smith A."/>
            <person name="Van Dorsselaer A."/>
            <person name="Weissenbach J."/>
            <person name="Medigue C."/>
            <person name="Le Paslier D."/>
        </authorList>
    </citation>
    <scope>NUCLEOTIDE SEQUENCE</scope>
</reference>
<dbReference type="GO" id="GO:0005634">
    <property type="term" value="C:nucleus"/>
    <property type="evidence" value="ECO:0007669"/>
    <property type="project" value="TreeGrafter"/>
</dbReference>
<accession>E6Q2P7</accession>
<gene>
    <name evidence="1" type="ORF">CARN4_0715</name>
</gene>
<dbReference type="Gene3D" id="1.10.340.30">
    <property type="entry name" value="Hypothetical protein, domain 2"/>
    <property type="match status" value="1"/>
</dbReference>
<dbReference type="PANTHER" id="PTHR10242">
    <property type="entry name" value="8-OXOGUANINE DNA GLYCOSYLASE"/>
    <property type="match status" value="1"/>
</dbReference>
<dbReference type="EMBL" id="CABO01000018">
    <property type="protein sequence ID" value="CBI01457.1"/>
    <property type="molecule type" value="Genomic_DNA"/>
</dbReference>
<evidence type="ECO:0000313" key="1">
    <source>
        <dbReference type="EMBL" id="CBI01457.1"/>
    </source>
</evidence>
<dbReference type="PANTHER" id="PTHR10242:SF4">
    <property type="entry name" value="OS07G0657600 PROTEIN"/>
    <property type="match status" value="1"/>
</dbReference>
<dbReference type="AlphaFoldDB" id="E6Q2P7"/>
<organism evidence="1">
    <name type="scientific">mine drainage metagenome</name>
    <dbReference type="NCBI Taxonomy" id="410659"/>
    <lineage>
        <taxon>unclassified sequences</taxon>
        <taxon>metagenomes</taxon>
        <taxon>ecological metagenomes</taxon>
    </lineage>
</organism>